<dbReference type="HOGENOM" id="CLU_006784_0_0_1"/>
<dbReference type="InParanoid" id="A0A0C2SLC8"/>
<dbReference type="PANTHER" id="PTHR46579:SF1">
    <property type="entry name" value="F5_8 TYPE C DOMAIN-CONTAINING PROTEIN"/>
    <property type="match status" value="1"/>
</dbReference>
<name>A0A0C2SLC8_AMAMK</name>
<evidence type="ECO:0000313" key="2">
    <source>
        <dbReference type="Proteomes" id="UP000054549"/>
    </source>
</evidence>
<gene>
    <name evidence="1" type="ORF">M378DRAFT_78963</name>
</gene>
<protein>
    <recommendedName>
        <fullName evidence="3">Transposase</fullName>
    </recommendedName>
</protein>
<keyword evidence="2" id="KW-1185">Reference proteome</keyword>
<dbReference type="OrthoDB" id="3248986at2759"/>
<feature type="non-terminal residue" evidence="1">
    <location>
        <position position="1"/>
    </location>
</feature>
<dbReference type="STRING" id="946122.A0A0C2SLC8"/>
<sequence>VSLIQNLRRILRRKGFRKLFYDSRSSPAGLNNDDDYVMTDIYDGDAWYELKANCRREVGNLGTVRDVPDNNACDERLTTHRFGLHLSVNLDWFGTLNNRPHSSGPIYIAINDLPREQRFLPINVICYTITPGPTEPTTEQLNHCMELLIHDVVKLQKGIKMEIYDEDDNNVHEEEVYASVICNLCDTPAARKIAGTAGHSADVNPCPWCRCRLVDTNLAEGYFMTDFDLRDDYDMLKQKYYYRDAPPQRQKTILANFGVRWSAFDCLPGWLPARSTALDFMHAVFLGVVATLFNKFLFGAHMFSGIGGTDSAKQRLENIVNSVQWPSHITRLPKNLGQNQSLKKADEWRRLLTVSPIILWHVWKDQHDTIPDTEPPSAPNEKLMSRHSRKRKSMYDTVLLLCCAVRLLSNRRITMGQAKAGHEYLVQYCRRLLMLKCPLTINHHLCMHLASMVKHFGPVYGWWLFPFERYNGMLKRVNTNGHDNGEMERTMLRNWVQGHLFYDLFLHLPDDALPHEQAILDKIVNTEASRARGSIMTELAIFRSEVSSNRLSLPKRITKSAINLHHVKLKGPGDSHTDAYGLLFEFFNSLWPDVRLRREMSWGEGILFRSTDVAHPISHFRKDGLRYGCASNSQTQNDSFAFIQDGGQRIPVRIDQIFVIHIPDVQKPPHVCAIVHQLVLDHAVHANMPWFLYSTLLGIAIARANEFHQHEIISASDIDCPLAKIPISLSATGQELWGIVSFDHVHKYILYITTVTMDNSLKCRARQSRMTFWRMTTGLTNLRV</sequence>
<dbReference type="AlphaFoldDB" id="A0A0C2SLC8"/>
<organism evidence="1 2">
    <name type="scientific">Amanita muscaria (strain Koide BX008)</name>
    <dbReference type="NCBI Taxonomy" id="946122"/>
    <lineage>
        <taxon>Eukaryota</taxon>
        <taxon>Fungi</taxon>
        <taxon>Dikarya</taxon>
        <taxon>Basidiomycota</taxon>
        <taxon>Agaricomycotina</taxon>
        <taxon>Agaricomycetes</taxon>
        <taxon>Agaricomycetidae</taxon>
        <taxon>Agaricales</taxon>
        <taxon>Pluteineae</taxon>
        <taxon>Amanitaceae</taxon>
        <taxon>Amanita</taxon>
    </lineage>
</organism>
<accession>A0A0C2SLC8</accession>
<reference evidence="1 2" key="1">
    <citation type="submission" date="2014-04" db="EMBL/GenBank/DDBJ databases">
        <title>Evolutionary Origins and Diversification of the Mycorrhizal Mutualists.</title>
        <authorList>
            <consortium name="DOE Joint Genome Institute"/>
            <consortium name="Mycorrhizal Genomics Consortium"/>
            <person name="Kohler A."/>
            <person name="Kuo A."/>
            <person name="Nagy L.G."/>
            <person name="Floudas D."/>
            <person name="Copeland A."/>
            <person name="Barry K.W."/>
            <person name="Cichocki N."/>
            <person name="Veneault-Fourrey C."/>
            <person name="LaButti K."/>
            <person name="Lindquist E.A."/>
            <person name="Lipzen A."/>
            <person name="Lundell T."/>
            <person name="Morin E."/>
            <person name="Murat C."/>
            <person name="Riley R."/>
            <person name="Ohm R."/>
            <person name="Sun H."/>
            <person name="Tunlid A."/>
            <person name="Henrissat B."/>
            <person name="Grigoriev I.V."/>
            <person name="Hibbett D.S."/>
            <person name="Martin F."/>
        </authorList>
    </citation>
    <scope>NUCLEOTIDE SEQUENCE [LARGE SCALE GENOMIC DNA]</scope>
    <source>
        <strain evidence="1 2">Koide BX008</strain>
    </source>
</reference>
<dbReference type="EMBL" id="KN818254">
    <property type="protein sequence ID" value="KIL63970.1"/>
    <property type="molecule type" value="Genomic_DNA"/>
</dbReference>
<evidence type="ECO:0000313" key="1">
    <source>
        <dbReference type="EMBL" id="KIL63970.1"/>
    </source>
</evidence>
<dbReference type="PANTHER" id="PTHR46579">
    <property type="entry name" value="F5/8 TYPE C DOMAIN-CONTAINING PROTEIN-RELATED"/>
    <property type="match status" value="1"/>
</dbReference>
<evidence type="ECO:0008006" key="3">
    <source>
        <dbReference type="Google" id="ProtNLM"/>
    </source>
</evidence>
<dbReference type="Proteomes" id="UP000054549">
    <property type="component" value="Unassembled WGS sequence"/>
</dbReference>
<proteinExistence type="predicted"/>